<proteinExistence type="predicted"/>
<dbReference type="AlphaFoldDB" id="A0A395HIJ5"/>
<evidence type="ECO:0000256" key="8">
    <source>
        <dbReference type="PROSITE-ProRule" id="PRU00042"/>
    </source>
</evidence>
<accession>A0A395HIJ5</accession>
<feature type="region of interest" description="Disordered" evidence="9">
    <location>
        <begin position="706"/>
        <end position="752"/>
    </location>
</feature>
<gene>
    <name evidence="11" type="ORF">BO97DRAFT_429305</name>
</gene>
<reference evidence="11 12" key="1">
    <citation type="submission" date="2018-02" db="EMBL/GenBank/DDBJ databases">
        <title>The genomes of Aspergillus section Nigri reveals drivers in fungal speciation.</title>
        <authorList>
            <consortium name="DOE Joint Genome Institute"/>
            <person name="Vesth T.C."/>
            <person name="Nybo J."/>
            <person name="Theobald S."/>
            <person name="Brandl J."/>
            <person name="Frisvad J.C."/>
            <person name="Nielsen K.F."/>
            <person name="Lyhne E.K."/>
            <person name="Kogle M.E."/>
            <person name="Kuo A."/>
            <person name="Riley R."/>
            <person name="Clum A."/>
            <person name="Nolan M."/>
            <person name="Lipzen A."/>
            <person name="Salamov A."/>
            <person name="Henrissat B."/>
            <person name="Wiebenga A."/>
            <person name="De vries R.P."/>
            <person name="Grigoriev I.V."/>
            <person name="Mortensen U.H."/>
            <person name="Andersen M.R."/>
            <person name="Baker S.E."/>
        </authorList>
    </citation>
    <scope>NUCLEOTIDE SEQUENCE [LARGE SCALE GENOMIC DNA]</scope>
    <source>
        <strain evidence="11 12">CBS 101889</strain>
    </source>
</reference>
<feature type="region of interest" description="Disordered" evidence="9">
    <location>
        <begin position="125"/>
        <end position="172"/>
    </location>
</feature>
<keyword evidence="12" id="KW-1185">Reference proteome</keyword>
<dbReference type="Proteomes" id="UP000248961">
    <property type="component" value="Unassembled WGS sequence"/>
</dbReference>
<evidence type="ECO:0000256" key="6">
    <source>
        <dbReference type="ARBA" id="ARBA00023163"/>
    </source>
</evidence>
<dbReference type="GeneID" id="37201645"/>
<dbReference type="InterPro" id="IPR013087">
    <property type="entry name" value="Znf_C2H2_type"/>
</dbReference>
<dbReference type="EMBL" id="KZ824332">
    <property type="protein sequence ID" value="RAL07446.1"/>
    <property type="molecule type" value="Genomic_DNA"/>
</dbReference>
<dbReference type="PANTHER" id="PTHR46179:SF13">
    <property type="entry name" value="C2H2-TYPE DOMAIN-CONTAINING PROTEIN"/>
    <property type="match status" value="1"/>
</dbReference>
<name>A0A395HIJ5_ASPHC</name>
<dbReference type="InterPro" id="IPR036236">
    <property type="entry name" value="Znf_C2H2_sf"/>
</dbReference>
<keyword evidence="7" id="KW-0539">Nucleus</keyword>
<evidence type="ECO:0000256" key="2">
    <source>
        <dbReference type="ARBA" id="ARBA00022723"/>
    </source>
</evidence>
<dbReference type="OrthoDB" id="6077919at2759"/>
<organism evidence="11 12">
    <name type="scientific">Aspergillus homomorphus (strain CBS 101889)</name>
    <dbReference type="NCBI Taxonomy" id="1450537"/>
    <lineage>
        <taxon>Eukaryota</taxon>
        <taxon>Fungi</taxon>
        <taxon>Dikarya</taxon>
        <taxon>Ascomycota</taxon>
        <taxon>Pezizomycotina</taxon>
        <taxon>Eurotiomycetes</taxon>
        <taxon>Eurotiomycetidae</taxon>
        <taxon>Eurotiales</taxon>
        <taxon>Aspergillaceae</taxon>
        <taxon>Aspergillus</taxon>
        <taxon>Aspergillus subgen. Circumdati</taxon>
    </lineage>
</organism>
<evidence type="ECO:0000313" key="11">
    <source>
        <dbReference type="EMBL" id="RAL07446.1"/>
    </source>
</evidence>
<dbReference type="Gene3D" id="3.30.160.60">
    <property type="entry name" value="Classic Zinc Finger"/>
    <property type="match status" value="1"/>
</dbReference>
<evidence type="ECO:0000256" key="1">
    <source>
        <dbReference type="ARBA" id="ARBA00004123"/>
    </source>
</evidence>
<feature type="compositionally biased region" description="Polar residues" evidence="9">
    <location>
        <begin position="784"/>
        <end position="799"/>
    </location>
</feature>
<feature type="compositionally biased region" description="Basic and acidic residues" evidence="9">
    <location>
        <begin position="766"/>
        <end position="775"/>
    </location>
</feature>
<evidence type="ECO:0000256" key="5">
    <source>
        <dbReference type="ARBA" id="ARBA00023015"/>
    </source>
</evidence>
<keyword evidence="2" id="KW-0479">Metal-binding</keyword>
<dbReference type="GO" id="GO:0008270">
    <property type="term" value="F:zinc ion binding"/>
    <property type="evidence" value="ECO:0007669"/>
    <property type="project" value="UniProtKB-KW"/>
</dbReference>
<protein>
    <recommendedName>
        <fullName evidence="10">C2H2-type domain-containing protein</fullName>
    </recommendedName>
</protein>
<dbReference type="GO" id="GO:0005634">
    <property type="term" value="C:nucleus"/>
    <property type="evidence" value="ECO:0007669"/>
    <property type="project" value="UniProtKB-SubCell"/>
</dbReference>
<dbReference type="PANTHER" id="PTHR46179">
    <property type="entry name" value="ZINC FINGER PROTEIN"/>
    <property type="match status" value="1"/>
</dbReference>
<feature type="region of interest" description="Disordered" evidence="9">
    <location>
        <begin position="766"/>
        <end position="819"/>
    </location>
</feature>
<keyword evidence="6" id="KW-0804">Transcription</keyword>
<feature type="compositionally biased region" description="Polar residues" evidence="9">
    <location>
        <begin position="147"/>
        <end position="160"/>
    </location>
</feature>
<evidence type="ECO:0000256" key="7">
    <source>
        <dbReference type="ARBA" id="ARBA00023242"/>
    </source>
</evidence>
<keyword evidence="3 8" id="KW-0863">Zinc-finger</keyword>
<feature type="region of interest" description="Disordered" evidence="9">
    <location>
        <begin position="421"/>
        <end position="461"/>
    </location>
</feature>
<feature type="compositionally biased region" description="Basic and acidic residues" evidence="9">
    <location>
        <begin position="731"/>
        <end position="752"/>
    </location>
</feature>
<evidence type="ECO:0000259" key="10">
    <source>
        <dbReference type="PROSITE" id="PS50157"/>
    </source>
</evidence>
<dbReference type="GO" id="GO:0006357">
    <property type="term" value="P:regulation of transcription by RNA polymerase II"/>
    <property type="evidence" value="ECO:0007669"/>
    <property type="project" value="TreeGrafter"/>
</dbReference>
<evidence type="ECO:0000256" key="3">
    <source>
        <dbReference type="ARBA" id="ARBA00022771"/>
    </source>
</evidence>
<dbReference type="RefSeq" id="XP_025546600.1">
    <property type="nucleotide sequence ID" value="XM_025697356.1"/>
</dbReference>
<feature type="domain" description="C2H2-type" evidence="10">
    <location>
        <begin position="580"/>
        <end position="610"/>
    </location>
</feature>
<dbReference type="PROSITE" id="PS50157">
    <property type="entry name" value="ZINC_FINGER_C2H2_2"/>
    <property type="match status" value="1"/>
</dbReference>
<dbReference type="STRING" id="1450537.A0A395HIJ5"/>
<feature type="compositionally biased region" description="Basic and acidic residues" evidence="9">
    <location>
        <begin position="714"/>
        <end position="724"/>
    </location>
</feature>
<dbReference type="PROSITE" id="PS00028">
    <property type="entry name" value="ZINC_FINGER_C2H2_1"/>
    <property type="match status" value="1"/>
</dbReference>
<dbReference type="SUPFAM" id="SSF57667">
    <property type="entry name" value="beta-beta-alpha zinc fingers"/>
    <property type="match status" value="1"/>
</dbReference>
<sequence>MRASRQNARHNDLWEDSNDILRGINGTRAMPASSHRVDASAGLPPPEICLDSSAPLMGFQFGSGFAVPPHNAASILGPLFSNYDSASSPQAPTLDLSNYSVPRFSTDQDVWTPLKVTGVPTINGPLMCPPRGPSHQGYGLDRRFSTGPYSTPSETDSQYASLHPSESGYSTQSCTTRSVAASYAIDSACSPYSAPFESEQDERLSMLDLNATSYGDPIDMLERMQSPSLMGPDAIKCDFSDCQWTGKCPSDKRKHDARHRKLFKCDEPNCTRKDGFGTINDLARHKKCVHKQEPERGPKVLYMCFGIKCPRKNKKWPRLDNFRQHLARMHSDEDAEDLLKQSHEWYEDCVKPQMIALPSVNRLSETSSPQMQEITDEADSRAEDFPMAPSCAYARARMEVDGMAPGSARDEQRCSSLNYTIPESAQPTPRSVEGPAVNNFNANGSLDPKVTSAAPLESPRSEKMDEMVADAAMNLINAMTKSMNISQRRQSHRSDDTEDTSDYDVGLTEPRREILQKILKAALVLLDKGSESSLPRPQLPKEVSSAHPNQKKWIQCEFCTKKTRLRCEMKKHQKRHERPYSCTFPQCNKTFGSKADWKRHENSQHLHSESWGCTLPDATQEGLPCARLFYRQETYIQHLKKQHEIDEEDEIRAALSDNHVCQDGRASFWCGFCRDDVPLSQGLVAWTERFNHIDTEHYKKGERIEDWVFPSDQPKSRSEQREGNETISIDAGREVEPAVDEHSDEECAHSDVHPESENLWLHDDHMMLDDAEPVRKRPTKQSRETVQSTLSQPQLSNRSRAIKKRKYSVLHPALNSGSA</sequence>
<evidence type="ECO:0000256" key="4">
    <source>
        <dbReference type="ARBA" id="ARBA00022833"/>
    </source>
</evidence>
<dbReference type="InterPro" id="IPR051061">
    <property type="entry name" value="Zinc_finger_trans_reg"/>
</dbReference>
<evidence type="ECO:0000256" key="9">
    <source>
        <dbReference type="SAM" id="MobiDB-lite"/>
    </source>
</evidence>
<dbReference type="VEuPathDB" id="FungiDB:BO97DRAFT_429305"/>
<keyword evidence="5" id="KW-0805">Transcription regulation</keyword>
<keyword evidence="4" id="KW-0862">Zinc</keyword>
<dbReference type="SMART" id="SM00355">
    <property type="entry name" value="ZnF_C2H2"/>
    <property type="match status" value="5"/>
</dbReference>
<feature type="region of interest" description="Disordered" evidence="9">
    <location>
        <begin position="485"/>
        <end position="504"/>
    </location>
</feature>
<comment type="subcellular location">
    <subcellularLocation>
        <location evidence="1">Nucleus</location>
    </subcellularLocation>
</comment>
<evidence type="ECO:0000313" key="12">
    <source>
        <dbReference type="Proteomes" id="UP000248961"/>
    </source>
</evidence>